<dbReference type="Pfam" id="PF00023">
    <property type="entry name" value="Ank"/>
    <property type="match status" value="1"/>
</dbReference>
<evidence type="ECO:0000256" key="1">
    <source>
        <dbReference type="ARBA" id="ARBA00022737"/>
    </source>
</evidence>
<evidence type="ECO:0000256" key="3">
    <source>
        <dbReference type="PROSITE-ProRule" id="PRU00023"/>
    </source>
</evidence>
<evidence type="ECO:0000313" key="4">
    <source>
        <dbReference type="EMBL" id="VDI72736.1"/>
    </source>
</evidence>
<dbReference type="PANTHER" id="PTHR24198:SF165">
    <property type="entry name" value="ANKYRIN REPEAT-CONTAINING PROTEIN-RELATED"/>
    <property type="match status" value="1"/>
</dbReference>
<dbReference type="SUPFAM" id="SSF48403">
    <property type="entry name" value="Ankyrin repeat"/>
    <property type="match status" value="1"/>
</dbReference>
<dbReference type="InterPro" id="IPR036770">
    <property type="entry name" value="Ankyrin_rpt-contain_sf"/>
</dbReference>
<reference evidence="4" key="1">
    <citation type="submission" date="2018-11" db="EMBL/GenBank/DDBJ databases">
        <authorList>
            <person name="Alioto T."/>
            <person name="Alioto T."/>
        </authorList>
    </citation>
    <scope>NUCLEOTIDE SEQUENCE</scope>
</reference>
<dbReference type="Pfam" id="PF12796">
    <property type="entry name" value="Ank_2"/>
    <property type="match status" value="2"/>
</dbReference>
<dbReference type="OrthoDB" id="194358at2759"/>
<evidence type="ECO:0000256" key="2">
    <source>
        <dbReference type="ARBA" id="ARBA00023043"/>
    </source>
</evidence>
<dbReference type="GO" id="GO:0005737">
    <property type="term" value="C:cytoplasm"/>
    <property type="evidence" value="ECO:0007669"/>
    <property type="project" value="TreeGrafter"/>
</dbReference>
<dbReference type="PANTHER" id="PTHR24198">
    <property type="entry name" value="ANKYRIN REPEAT AND PROTEIN KINASE DOMAIN-CONTAINING PROTEIN"/>
    <property type="match status" value="1"/>
</dbReference>
<dbReference type="Proteomes" id="UP000596742">
    <property type="component" value="Unassembled WGS sequence"/>
</dbReference>
<name>A0A8B6H2Y4_MYTGA</name>
<dbReference type="PROSITE" id="PS50088">
    <property type="entry name" value="ANK_REPEAT"/>
    <property type="match status" value="2"/>
</dbReference>
<accession>A0A8B6H2Y4</accession>
<evidence type="ECO:0000313" key="5">
    <source>
        <dbReference type="Proteomes" id="UP000596742"/>
    </source>
</evidence>
<keyword evidence="5" id="KW-1185">Reference proteome</keyword>
<dbReference type="SMART" id="SM00248">
    <property type="entry name" value="ANK"/>
    <property type="match status" value="8"/>
</dbReference>
<organism evidence="4 5">
    <name type="scientific">Mytilus galloprovincialis</name>
    <name type="common">Mediterranean mussel</name>
    <dbReference type="NCBI Taxonomy" id="29158"/>
    <lineage>
        <taxon>Eukaryota</taxon>
        <taxon>Metazoa</taxon>
        <taxon>Spiralia</taxon>
        <taxon>Lophotrochozoa</taxon>
        <taxon>Mollusca</taxon>
        <taxon>Bivalvia</taxon>
        <taxon>Autobranchia</taxon>
        <taxon>Pteriomorphia</taxon>
        <taxon>Mytilida</taxon>
        <taxon>Mytiloidea</taxon>
        <taxon>Mytilidae</taxon>
        <taxon>Mytilinae</taxon>
        <taxon>Mytilus</taxon>
    </lineage>
</organism>
<dbReference type="PROSITE" id="PS50297">
    <property type="entry name" value="ANK_REP_REGION"/>
    <property type="match status" value="2"/>
</dbReference>
<protein>
    <submittedName>
        <fullName evidence="4">Uncharacterized protein</fullName>
    </submittedName>
</protein>
<keyword evidence="1" id="KW-0677">Repeat</keyword>
<dbReference type="EMBL" id="UYJE01009359">
    <property type="protein sequence ID" value="VDI72736.1"/>
    <property type="molecule type" value="Genomic_DNA"/>
</dbReference>
<proteinExistence type="predicted"/>
<gene>
    <name evidence="4" type="ORF">MGAL_10B045502</name>
</gene>
<dbReference type="InterPro" id="IPR002110">
    <property type="entry name" value="Ankyrin_rpt"/>
</dbReference>
<feature type="repeat" description="ANK" evidence="3">
    <location>
        <begin position="316"/>
        <end position="348"/>
    </location>
</feature>
<feature type="repeat" description="ANK" evidence="3">
    <location>
        <begin position="416"/>
        <end position="448"/>
    </location>
</feature>
<dbReference type="Gene3D" id="1.25.40.20">
    <property type="entry name" value="Ankyrin repeat-containing domain"/>
    <property type="match status" value="1"/>
</dbReference>
<dbReference type="AlphaFoldDB" id="A0A8B6H2Y4"/>
<comment type="caution">
    <text evidence="4">The sequence shown here is derived from an EMBL/GenBank/DDBJ whole genome shotgun (WGS) entry which is preliminary data.</text>
</comment>
<keyword evidence="2 3" id="KW-0040">ANK repeat</keyword>
<sequence length="495" mass="56105">MEIEVGIGDVLRECGLKQETDVNILKESLRALEGTYLVIEDSVYKVIHDKLLDFVAKYFGERMLQIFIDNATTSFIRERFPWRSATNMDEDIGFAIPIPDAHVDRYVSERLWNGFVDNTFLNRNMSYPAFTERFINNLNKLDWSKQIKLACKKDIKNEHRALRSSCFMGSVDIVKWIISKNSDINYLGKDGYFHLLLANQQGQVNVVKELLQQSESRDATIGIDNEVEGHADTVKELLQHSTKVYQYVKDGFSPLQIACYKNNIDVVCVLLQCVDVDVNLCDDNGGSSLYLASQEGHFDVKILLQHFAKVNTCKKKGLSSLWIASQEGNVRVVKELLQHSANVNLCSNKGMSPLWIASRQGHFNTVTELLRHFAQVNKCCDDGISPLQIASYNNMIKVVKLLFLCQDIIIDLSDKEGRSSLYLACQQGHIGVVQELLQQTAEISICSNKGASLYGEKAITDMKMRLQNCCKTQQIRKTVKITVCHLCGKRVRKNV</sequence>